<dbReference type="PANTHER" id="PTHR37017:SF11">
    <property type="entry name" value="ESTERASE_LIPASE_THIOESTERASE DOMAIN-CONTAINING PROTEIN"/>
    <property type="match status" value="1"/>
</dbReference>
<dbReference type="RefSeq" id="WP_122149406.1">
    <property type="nucleotide sequence ID" value="NZ_RFFI01000051.1"/>
</dbReference>
<accession>A0A3M2J5I6</accession>
<dbReference type="InterPro" id="IPR052897">
    <property type="entry name" value="Sec-Metab_Biosynth_Hydrolase"/>
</dbReference>
<feature type="domain" description="AB hydrolase-1" evidence="1">
    <location>
        <begin position="3"/>
        <end position="225"/>
    </location>
</feature>
<proteinExistence type="predicted"/>
<evidence type="ECO:0000259" key="1">
    <source>
        <dbReference type="Pfam" id="PF12697"/>
    </source>
</evidence>
<sequence>MNIVLIPGFWLDASSWAPVTAALAAAGHTPHPVTPLGAGGAADEVAGITLADQAAAVVAMVDGMDGPFVVVGHSGGGAVAHAVADARPDRVEQVVYVDSGPLADGGVVNDELPVVDGVVPLPDWGVFEAEELEGLTEEVRADFRARALSVPPLVANGPQRLHDERRYDVPVTVITSTMPEAVLRDLMAKDHPYVCELARVRDVTVVELPTGHWPQLSRPDDLAAAVLAAVQGEADAEEAMAVPT</sequence>
<dbReference type="OrthoDB" id="9773549at2"/>
<keyword evidence="2" id="KW-0378">Hydrolase</keyword>
<dbReference type="Proteomes" id="UP000269289">
    <property type="component" value="Unassembled WGS sequence"/>
</dbReference>
<evidence type="ECO:0000313" key="3">
    <source>
        <dbReference type="Proteomes" id="UP000269289"/>
    </source>
</evidence>
<evidence type="ECO:0000313" key="2">
    <source>
        <dbReference type="EMBL" id="RMI09362.1"/>
    </source>
</evidence>
<dbReference type="GO" id="GO:0016787">
    <property type="term" value="F:hydrolase activity"/>
    <property type="evidence" value="ECO:0007669"/>
    <property type="project" value="UniProtKB-KW"/>
</dbReference>
<name>A0A3M2J5I6_9CELL</name>
<dbReference type="SUPFAM" id="SSF53474">
    <property type="entry name" value="alpha/beta-Hydrolases"/>
    <property type="match status" value="1"/>
</dbReference>
<protein>
    <submittedName>
        <fullName evidence="2">Alpha/beta hydrolase</fullName>
    </submittedName>
</protein>
<comment type="caution">
    <text evidence="2">The sequence shown here is derived from an EMBL/GenBank/DDBJ whole genome shotgun (WGS) entry which is preliminary data.</text>
</comment>
<dbReference type="PANTHER" id="PTHR37017">
    <property type="entry name" value="AB HYDROLASE-1 DOMAIN-CONTAINING PROTEIN-RELATED"/>
    <property type="match status" value="1"/>
</dbReference>
<dbReference type="InterPro" id="IPR000073">
    <property type="entry name" value="AB_hydrolase_1"/>
</dbReference>
<gene>
    <name evidence="2" type="ORF">EBM89_10640</name>
</gene>
<organism evidence="2 3">
    <name type="scientific">Cellulomonas triticagri</name>
    <dbReference type="NCBI Taxonomy" id="2483352"/>
    <lineage>
        <taxon>Bacteria</taxon>
        <taxon>Bacillati</taxon>
        <taxon>Actinomycetota</taxon>
        <taxon>Actinomycetes</taxon>
        <taxon>Micrococcales</taxon>
        <taxon>Cellulomonadaceae</taxon>
        <taxon>Cellulomonas</taxon>
    </lineage>
</organism>
<dbReference type="Gene3D" id="3.40.50.1820">
    <property type="entry name" value="alpha/beta hydrolase"/>
    <property type="match status" value="1"/>
</dbReference>
<dbReference type="Pfam" id="PF12697">
    <property type="entry name" value="Abhydrolase_6"/>
    <property type="match status" value="1"/>
</dbReference>
<reference evidence="2 3" key="1">
    <citation type="submission" date="2018-10" db="EMBL/GenBank/DDBJ databases">
        <title>Isolation, diversity and antifungal activity of actinobacteria from wheat.</title>
        <authorList>
            <person name="Han C."/>
        </authorList>
    </citation>
    <scope>NUCLEOTIDE SEQUENCE [LARGE SCALE GENOMIC DNA]</scope>
    <source>
        <strain evidence="2 3">NEAU-YY56</strain>
    </source>
</reference>
<dbReference type="AlphaFoldDB" id="A0A3M2J5I6"/>
<dbReference type="EMBL" id="RFFI01000051">
    <property type="protein sequence ID" value="RMI09362.1"/>
    <property type="molecule type" value="Genomic_DNA"/>
</dbReference>
<keyword evidence="3" id="KW-1185">Reference proteome</keyword>
<dbReference type="InterPro" id="IPR029058">
    <property type="entry name" value="AB_hydrolase_fold"/>
</dbReference>